<keyword evidence="6" id="KW-0249">Electron transport</keyword>
<dbReference type="GO" id="GO:0033539">
    <property type="term" value="P:fatty acid beta-oxidation using acyl-CoA dehydrogenase"/>
    <property type="evidence" value="ECO:0007669"/>
    <property type="project" value="TreeGrafter"/>
</dbReference>
<evidence type="ECO:0000256" key="7">
    <source>
        <dbReference type="ARBA" id="ARBA00025649"/>
    </source>
</evidence>
<dbReference type="OrthoDB" id="9770286at2"/>
<name>A0A4U1I5X4_9BURK</name>
<evidence type="ECO:0000256" key="9">
    <source>
        <dbReference type="ARBA" id="ARBA00079299"/>
    </source>
</evidence>
<evidence type="ECO:0000313" key="12">
    <source>
        <dbReference type="EMBL" id="TKC88732.1"/>
    </source>
</evidence>
<dbReference type="InterPro" id="IPR014730">
    <property type="entry name" value="ETF_a/b_N"/>
</dbReference>
<protein>
    <recommendedName>
        <fullName evidence="8">Electron transfer flavoprotein subunit alpha</fullName>
    </recommendedName>
    <alternativeName>
        <fullName evidence="9">Electron transfer flavoprotein large subunit</fullName>
    </alternativeName>
</protein>
<feature type="binding site" evidence="10">
    <location>
        <position position="279"/>
    </location>
    <ligand>
        <name>FAD</name>
        <dbReference type="ChEBI" id="CHEBI:57692"/>
    </ligand>
</feature>
<comment type="similarity">
    <text evidence="1">Belongs to the ETF alpha-subunit/FixB family.</text>
</comment>
<keyword evidence="4" id="KW-0285">Flavoprotein</keyword>
<sequence length="309" mass="31789">MPTLVIAEHDNAQLKAATLHTVAAARHLNNGVHVLVAGHHAQAAAHAAGAIEGVDKVILIDAPQLADGLAERVAAQVLDLAPSYSHVLFPATASGKNVAPRVAAKLDASPISDVIAIHSLDTFDRPIYAGNAIITVQCEDAVKVATIRTAAFDAAPATGGHAPIETRAAVADSGRSRFIRREIATSERPELTSARVVVSGGRGMGSAENFALLDPLALKLGAAVGASRAAVDAGFAPNDWQVGQTGKIVAPQLYVAIGISGAIQHLAGMKDSKVIVAINKDAEAPIFSIADYGLAADLFEAIPRMTQAL</sequence>
<accession>A0A4U1I5X4</accession>
<dbReference type="FunFam" id="3.40.50.1220:FF:000001">
    <property type="entry name" value="Electron transfer flavoprotein, alpha subunit"/>
    <property type="match status" value="1"/>
</dbReference>
<feature type="binding site" evidence="10">
    <location>
        <begin position="258"/>
        <end position="265"/>
    </location>
    <ligand>
        <name>FAD</name>
        <dbReference type="ChEBI" id="CHEBI:57692"/>
    </ligand>
</feature>
<comment type="cofactor">
    <cofactor evidence="10">
        <name>FAD</name>
        <dbReference type="ChEBI" id="CHEBI:57692"/>
    </cofactor>
    <text evidence="10">Binds 1 FAD per dimer.</text>
</comment>
<dbReference type="Gene3D" id="3.40.50.1220">
    <property type="entry name" value="TPP-binding domain"/>
    <property type="match status" value="1"/>
</dbReference>
<feature type="binding site" evidence="10">
    <location>
        <position position="202"/>
    </location>
    <ligand>
        <name>FAD</name>
        <dbReference type="ChEBI" id="CHEBI:57692"/>
    </ligand>
</feature>
<dbReference type="CDD" id="cd01715">
    <property type="entry name" value="ETF_alpha"/>
    <property type="match status" value="1"/>
</dbReference>
<dbReference type="FunFam" id="3.40.50.620:FF:000041">
    <property type="entry name" value="Electron transfer flavoprotein alpha subunit"/>
    <property type="match status" value="1"/>
</dbReference>
<dbReference type="Pfam" id="PF00766">
    <property type="entry name" value="ETF_alpha"/>
    <property type="match status" value="1"/>
</dbReference>
<dbReference type="SUPFAM" id="SSF52402">
    <property type="entry name" value="Adenine nucleotide alpha hydrolases-like"/>
    <property type="match status" value="1"/>
</dbReference>
<keyword evidence="5 10" id="KW-0274">FAD</keyword>
<evidence type="ECO:0000256" key="3">
    <source>
        <dbReference type="ARBA" id="ARBA00022448"/>
    </source>
</evidence>
<comment type="function">
    <text evidence="7">The electron transfer flavoprotein serves as a specific electron acceptor for other dehydrogenases. It transfers the electrons to the main respiratory chain via ETF-ubiquinone oxidoreductase (ETF dehydrogenase).</text>
</comment>
<dbReference type="InterPro" id="IPR018206">
    <property type="entry name" value="ETF_asu_C_CS"/>
</dbReference>
<evidence type="ECO:0000256" key="8">
    <source>
        <dbReference type="ARBA" id="ARBA00068674"/>
    </source>
</evidence>
<evidence type="ECO:0000259" key="11">
    <source>
        <dbReference type="SMART" id="SM00893"/>
    </source>
</evidence>
<dbReference type="Gene3D" id="3.40.50.620">
    <property type="entry name" value="HUPs"/>
    <property type="match status" value="1"/>
</dbReference>
<proteinExistence type="inferred from homology"/>
<organism evidence="12 13">
    <name type="scientific">Trinickia terrae</name>
    <dbReference type="NCBI Taxonomy" id="2571161"/>
    <lineage>
        <taxon>Bacteria</taxon>
        <taxon>Pseudomonadati</taxon>
        <taxon>Pseudomonadota</taxon>
        <taxon>Betaproteobacteria</taxon>
        <taxon>Burkholderiales</taxon>
        <taxon>Burkholderiaceae</taxon>
        <taxon>Trinickia</taxon>
    </lineage>
</organism>
<dbReference type="GO" id="GO:0050660">
    <property type="term" value="F:flavin adenine dinucleotide binding"/>
    <property type="evidence" value="ECO:0007669"/>
    <property type="project" value="InterPro"/>
</dbReference>
<feature type="domain" description="Electron transfer flavoprotein alpha/beta-subunit N-terminal" evidence="11">
    <location>
        <begin position="3"/>
        <end position="182"/>
    </location>
</feature>
<dbReference type="RefSeq" id="WP_136895173.1">
    <property type="nucleotide sequence ID" value="NZ_SWJE01000006.1"/>
</dbReference>
<dbReference type="PROSITE" id="PS00696">
    <property type="entry name" value="ETF_ALPHA"/>
    <property type="match status" value="1"/>
</dbReference>
<dbReference type="InterPro" id="IPR033947">
    <property type="entry name" value="ETF_alpha_N"/>
</dbReference>
<dbReference type="AlphaFoldDB" id="A0A4U1I5X4"/>
<feature type="binding site" evidence="10">
    <location>
        <begin position="227"/>
        <end position="228"/>
    </location>
    <ligand>
        <name>FAD</name>
        <dbReference type="ChEBI" id="CHEBI:57692"/>
    </ligand>
</feature>
<dbReference type="InterPro" id="IPR001308">
    <property type="entry name" value="ETF_a/FixB"/>
</dbReference>
<evidence type="ECO:0000256" key="10">
    <source>
        <dbReference type="PIRSR" id="PIRSR000089-1"/>
    </source>
</evidence>
<comment type="caution">
    <text evidence="12">The sequence shown here is derived from an EMBL/GenBank/DDBJ whole genome shotgun (WGS) entry which is preliminary data.</text>
</comment>
<keyword evidence="13" id="KW-1185">Reference proteome</keyword>
<dbReference type="EMBL" id="SWJE01000006">
    <property type="protein sequence ID" value="TKC88732.1"/>
    <property type="molecule type" value="Genomic_DNA"/>
</dbReference>
<dbReference type="InterPro" id="IPR029035">
    <property type="entry name" value="DHS-like_NAD/FAD-binding_dom"/>
</dbReference>
<dbReference type="InterPro" id="IPR014729">
    <property type="entry name" value="Rossmann-like_a/b/a_fold"/>
</dbReference>
<dbReference type="InterPro" id="IPR014731">
    <property type="entry name" value="ETF_asu_C"/>
</dbReference>
<dbReference type="Pfam" id="PF01012">
    <property type="entry name" value="ETF"/>
    <property type="match status" value="1"/>
</dbReference>
<evidence type="ECO:0000256" key="4">
    <source>
        <dbReference type="ARBA" id="ARBA00022630"/>
    </source>
</evidence>
<dbReference type="PIRSF" id="PIRSF000089">
    <property type="entry name" value="Electra_flavoP_a"/>
    <property type="match status" value="1"/>
</dbReference>
<evidence type="ECO:0000256" key="5">
    <source>
        <dbReference type="ARBA" id="ARBA00022827"/>
    </source>
</evidence>
<dbReference type="PANTHER" id="PTHR43153:SF1">
    <property type="entry name" value="ELECTRON TRANSFER FLAVOPROTEIN SUBUNIT ALPHA, MITOCHONDRIAL"/>
    <property type="match status" value="1"/>
</dbReference>
<comment type="subunit">
    <text evidence="2">Heterodimer of an alpha and a beta subunit.</text>
</comment>
<evidence type="ECO:0000256" key="2">
    <source>
        <dbReference type="ARBA" id="ARBA00011355"/>
    </source>
</evidence>
<dbReference type="SUPFAM" id="SSF52467">
    <property type="entry name" value="DHS-like NAD/FAD-binding domain"/>
    <property type="match status" value="1"/>
</dbReference>
<reference evidence="12 13" key="1">
    <citation type="submission" date="2019-04" db="EMBL/GenBank/DDBJ databases">
        <title>Trinickia sp. 7GSK02, isolated from subtropical forest soil.</title>
        <authorList>
            <person name="Gao Z.-H."/>
            <person name="Qiu L.-H."/>
        </authorList>
    </citation>
    <scope>NUCLEOTIDE SEQUENCE [LARGE SCALE GENOMIC DNA]</scope>
    <source>
        <strain evidence="12 13">7GSK02</strain>
    </source>
</reference>
<dbReference type="Proteomes" id="UP000305539">
    <property type="component" value="Unassembled WGS sequence"/>
</dbReference>
<evidence type="ECO:0000256" key="1">
    <source>
        <dbReference type="ARBA" id="ARBA00005817"/>
    </source>
</evidence>
<gene>
    <name evidence="12" type="ORF">FAZ69_13345</name>
</gene>
<dbReference type="PANTHER" id="PTHR43153">
    <property type="entry name" value="ELECTRON TRANSFER FLAVOPROTEIN ALPHA"/>
    <property type="match status" value="1"/>
</dbReference>
<dbReference type="SMART" id="SM00893">
    <property type="entry name" value="ETF"/>
    <property type="match status" value="1"/>
</dbReference>
<feature type="binding site" evidence="10">
    <location>
        <begin position="241"/>
        <end position="245"/>
    </location>
    <ligand>
        <name>FAD</name>
        <dbReference type="ChEBI" id="CHEBI:57692"/>
    </ligand>
</feature>
<evidence type="ECO:0000313" key="13">
    <source>
        <dbReference type="Proteomes" id="UP000305539"/>
    </source>
</evidence>
<dbReference type="GO" id="GO:0009055">
    <property type="term" value="F:electron transfer activity"/>
    <property type="evidence" value="ECO:0007669"/>
    <property type="project" value="InterPro"/>
</dbReference>
<keyword evidence="3" id="KW-0813">Transport</keyword>
<evidence type="ECO:0000256" key="6">
    <source>
        <dbReference type="ARBA" id="ARBA00022982"/>
    </source>
</evidence>